<proteinExistence type="predicted"/>
<feature type="region of interest" description="Disordered" evidence="1">
    <location>
        <begin position="1190"/>
        <end position="1241"/>
    </location>
</feature>
<dbReference type="eggNOG" id="ENOG502R2Y5">
    <property type="taxonomic scope" value="Eukaryota"/>
</dbReference>
<feature type="region of interest" description="Disordered" evidence="1">
    <location>
        <begin position="1310"/>
        <end position="1351"/>
    </location>
</feature>
<dbReference type="InParanoid" id="Q22SW7"/>
<feature type="region of interest" description="Disordered" evidence="1">
    <location>
        <begin position="1151"/>
        <end position="1175"/>
    </location>
</feature>
<feature type="compositionally biased region" description="Polar residues" evidence="1">
    <location>
        <begin position="682"/>
        <end position="749"/>
    </location>
</feature>
<evidence type="ECO:0000313" key="2">
    <source>
        <dbReference type="EMBL" id="EAR88347.3"/>
    </source>
</evidence>
<dbReference type="RefSeq" id="XP_001008592.3">
    <property type="nucleotide sequence ID" value="XM_001008592.3"/>
</dbReference>
<dbReference type="KEGG" id="tet:TTHERM_00812640"/>
<feature type="compositionally biased region" description="Low complexity" evidence="1">
    <location>
        <begin position="386"/>
        <end position="407"/>
    </location>
</feature>
<evidence type="ECO:0000256" key="1">
    <source>
        <dbReference type="SAM" id="MobiDB-lite"/>
    </source>
</evidence>
<feature type="region of interest" description="Disordered" evidence="1">
    <location>
        <begin position="1022"/>
        <end position="1139"/>
    </location>
</feature>
<feature type="compositionally biased region" description="Low complexity" evidence="1">
    <location>
        <begin position="1039"/>
        <end position="1049"/>
    </location>
</feature>
<feature type="compositionally biased region" description="Polar residues" evidence="1">
    <location>
        <begin position="770"/>
        <end position="782"/>
    </location>
</feature>
<feature type="region of interest" description="Disordered" evidence="1">
    <location>
        <begin position="524"/>
        <end position="586"/>
    </location>
</feature>
<feature type="compositionally biased region" description="Polar residues" evidence="1">
    <location>
        <begin position="199"/>
        <end position="230"/>
    </location>
</feature>
<feature type="compositionally biased region" description="Low complexity" evidence="1">
    <location>
        <begin position="538"/>
        <end position="555"/>
    </location>
</feature>
<feature type="compositionally biased region" description="Polar residues" evidence="1">
    <location>
        <begin position="1056"/>
        <end position="1070"/>
    </location>
</feature>
<feature type="compositionally biased region" description="Polar residues" evidence="1">
    <location>
        <begin position="528"/>
        <end position="537"/>
    </location>
</feature>
<feature type="compositionally biased region" description="Low complexity" evidence="1">
    <location>
        <begin position="752"/>
        <end position="765"/>
    </location>
</feature>
<feature type="region of interest" description="Disordered" evidence="1">
    <location>
        <begin position="386"/>
        <end position="470"/>
    </location>
</feature>
<feature type="compositionally biased region" description="Polar residues" evidence="1">
    <location>
        <begin position="833"/>
        <end position="892"/>
    </location>
</feature>
<feature type="region of interest" description="Disordered" evidence="1">
    <location>
        <begin position="170"/>
        <end position="230"/>
    </location>
</feature>
<feature type="region of interest" description="Disordered" evidence="1">
    <location>
        <begin position="345"/>
        <end position="371"/>
    </location>
</feature>
<feature type="compositionally biased region" description="Polar residues" evidence="1">
    <location>
        <begin position="1334"/>
        <end position="1351"/>
    </location>
</feature>
<feature type="compositionally biased region" description="Basic and acidic residues" evidence="1">
    <location>
        <begin position="797"/>
        <end position="806"/>
    </location>
</feature>
<feature type="compositionally biased region" description="Low complexity" evidence="1">
    <location>
        <begin position="184"/>
        <end position="198"/>
    </location>
</feature>
<feature type="region of interest" description="Disordered" evidence="1">
    <location>
        <begin position="682"/>
        <end position="1002"/>
    </location>
</feature>
<dbReference type="EMBL" id="GG662841">
    <property type="protein sequence ID" value="EAR88347.3"/>
    <property type="molecule type" value="Genomic_DNA"/>
</dbReference>
<dbReference type="HOGENOM" id="CLU_236279_0_0_1"/>
<feature type="compositionally biased region" description="Low complexity" evidence="1">
    <location>
        <begin position="924"/>
        <end position="965"/>
    </location>
</feature>
<sequence>MSKDFQLQQITQELKQIWGEKLYCQNDKLLHILVKKLIDTDKANEQSFQNMKQDLIYANNTLQNCFRTVIFERHSEVLDKLPEDKIGKTSINKKKSQDLINEAFLNDLVNSKNQPQLQEELYRFLVDYSFAVLRIQRILNQPNKQTQQIQGIGQAGEQWQQQQQQQQQQYGYYQQNPSASMNRQQQQQQQMPYQQDQQYFNQNLIDPSDPSLNQQQFSSYQGNGTNPYSYANSGNTYQNVDSIQEPGFSRADSNYNDGIFGNDADGVDPSKNNLGYRTDNTYLDPYDNFNNDTGLGNNEFGGAGQTNNLLNGSSRQGDYYSNIDQQFLPPDQFLGVDYNKTDDLGDIYDSYPADPYSQPQNQQQNQQQMQVQINQPLQSQPLQNNQRYMPQQGQPPQQQQFNQNYQNNPPPAGYLPQGVPVNAPQNPPNMPQSQHDNYNQINSLQSSGVYGPQNNQINQRSPNMTGAPLQDMQQIPQPINNDYTQQQHSAQPGYIQQKNSNQIAGSNSNLDQQAYFQQQQQYKGIPPINNSMNQMNPQQISQLKHQQLQQNTPMQPQIPPNQPRPLAQQPQPIGGLSSSQQQQNTSLHNSLVGNRAQPQQQNSQQIQQQQQPSLFKLPNQEIDTPQPQPDYNQAVPLNGSVHATMNYQQAPNNQHQGVPNQFNAQQQGINGLQAYQSLNESNHSLAKGGNSNHGSQHRSSNNKQMQPPQQAGGSPYNPQNIPYQQNPAQPIQGNNQGLSSSSQFANQQGKFPPQNINPVQPQNGPIYPNQAGQLQGNQNMQQPPYKGPNLNSSLERMNLRPQEDGLKNSYHQGNPQYNNPQNFQQGIPVQKGGNPNNIQSSNDLKSSYQQSFNQLPGQTQPPNIAQQSYNSNKIDPQNPGNQKGQINPNPQMINKGMIKQDGSNPAQFNSGGIAAPTPTPMNYQPGQPIPQQMEQQIPPQTIPTTQPGSKANQAKLALQQHQQQQIVGNGGYNQANQQQQQPPGVQTNQKRMSQPIQGPNQIDPQLQQQQYNQIQFNSVQIPSMPQGNTVPVGPAGVAQVQGPPGTIVPGPGGQGYVNNGKQAAQNNKFSAGQPQGPQQQQPQLQGNQQQQQLQQLGLQQQNTNQQPNQQNNLQPQQVQSQQQQQQQQQQPIVGQGYSPNLIQNAQQGKSYNVGAKNGENNSPRNSNMNESSSTINEQHNQFFPSNKQQTLNASVTQTPTQEYPPSQGPSHHIPPQGYPHHMYQKNQNYPADPNNPQMIQQPQQPPFMSKGQYSNTYQSHQQQYPYQAIDPNIPQQHQMMQQGPYNNVPPQQNQAPVNRQISQTKIMEDQMQSIQQNQQQNPQFQPQQWMGQQRGNPQGPKQNQQMMNPNYFNPQAQQQNIVKNGYQQQNSTNNIENNDMNNSSYFNQQIGEQPKLEDQTQRPNDSMSNLDQQQQQYLGNSNSQQLKKTQLNLGGGRQIPIEQHQNAINMYDNNANPENMQDANGEIRNRHNNSQELKKQDQGQQGGGAQVVKWTPNQSGLNQDEDLCLIKEVFSKSNSYDQEMQRQITSEVQKFKQNNQNLTIKAIRSQDEPSFKLEIKDKKRKDFKELVLMVCPRKDSPYEITDCKNLWSLNKQKIPKTNSLMDIIKFWWKFEFQTIEDEKKQNSNNNSGGMHNQHQQMPLNNMNNMALQNNINQY</sequence>
<accession>Q22SW7</accession>
<feature type="compositionally biased region" description="Low complexity" evidence="1">
    <location>
        <begin position="568"/>
        <end position="586"/>
    </location>
</feature>
<reference evidence="3" key="1">
    <citation type="journal article" date="2006" name="PLoS Biol.">
        <title>Macronuclear genome sequence of the ciliate Tetrahymena thermophila, a model eukaryote.</title>
        <authorList>
            <person name="Eisen J.A."/>
            <person name="Coyne R.S."/>
            <person name="Wu M."/>
            <person name="Wu D."/>
            <person name="Thiagarajan M."/>
            <person name="Wortman J.R."/>
            <person name="Badger J.H."/>
            <person name="Ren Q."/>
            <person name="Amedeo P."/>
            <person name="Jones K.M."/>
            <person name="Tallon L.J."/>
            <person name="Delcher A.L."/>
            <person name="Salzberg S.L."/>
            <person name="Silva J.C."/>
            <person name="Haas B.J."/>
            <person name="Majoros W.H."/>
            <person name="Farzad M."/>
            <person name="Carlton J.M."/>
            <person name="Smith R.K. Jr."/>
            <person name="Garg J."/>
            <person name="Pearlman R.E."/>
            <person name="Karrer K.M."/>
            <person name="Sun L."/>
            <person name="Manning G."/>
            <person name="Elde N.C."/>
            <person name="Turkewitz A.P."/>
            <person name="Asai D.J."/>
            <person name="Wilkes D.E."/>
            <person name="Wang Y."/>
            <person name="Cai H."/>
            <person name="Collins K."/>
            <person name="Stewart B.A."/>
            <person name="Lee S.R."/>
            <person name="Wilamowska K."/>
            <person name="Weinberg Z."/>
            <person name="Ruzzo W.L."/>
            <person name="Wloga D."/>
            <person name="Gaertig J."/>
            <person name="Frankel J."/>
            <person name="Tsao C.-C."/>
            <person name="Gorovsky M.A."/>
            <person name="Keeling P.J."/>
            <person name="Waller R.F."/>
            <person name="Patron N.J."/>
            <person name="Cherry J.M."/>
            <person name="Stover N.A."/>
            <person name="Krieger C.J."/>
            <person name="del Toro C."/>
            <person name="Ryder H.F."/>
            <person name="Williamson S.C."/>
            <person name="Barbeau R.A."/>
            <person name="Hamilton E.P."/>
            <person name="Orias E."/>
        </authorList>
    </citation>
    <scope>NUCLEOTIDE SEQUENCE [LARGE SCALE GENOMIC DNA]</scope>
    <source>
        <strain evidence="3">SB210</strain>
    </source>
</reference>
<feature type="compositionally biased region" description="Polar residues" evidence="1">
    <location>
        <begin position="1158"/>
        <end position="1175"/>
    </location>
</feature>
<gene>
    <name evidence="2" type="ORF">TTHERM_00812640</name>
</gene>
<dbReference type="Proteomes" id="UP000009168">
    <property type="component" value="Unassembled WGS sequence"/>
</dbReference>
<feature type="compositionally biased region" description="Polar residues" evidence="1">
    <location>
        <begin position="431"/>
        <end position="464"/>
    </location>
</feature>
<feature type="compositionally biased region" description="Low complexity" evidence="1">
    <location>
        <begin position="1072"/>
        <end position="1136"/>
    </location>
</feature>
<organism evidence="2 3">
    <name type="scientific">Tetrahymena thermophila (strain SB210)</name>
    <dbReference type="NCBI Taxonomy" id="312017"/>
    <lineage>
        <taxon>Eukaryota</taxon>
        <taxon>Sar</taxon>
        <taxon>Alveolata</taxon>
        <taxon>Ciliophora</taxon>
        <taxon>Intramacronucleata</taxon>
        <taxon>Oligohymenophorea</taxon>
        <taxon>Hymenostomatida</taxon>
        <taxon>Tetrahymenina</taxon>
        <taxon>Tetrahymenidae</taxon>
        <taxon>Tetrahymena</taxon>
    </lineage>
</organism>
<feature type="compositionally biased region" description="Low complexity" evidence="1">
    <location>
        <begin position="812"/>
        <end position="826"/>
    </location>
</feature>
<keyword evidence="3" id="KW-1185">Reference proteome</keyword>
<feature type="compositionally biased region" description="Low complexity" evidence="1">
    <location>
        <begin position="972"/>
        <end position="989"/>
    </location>
</feature>
<dbReference type="GeneID" id="7832952"/>
<feature type="compositionally biased region" description="Polar residues" evidence="1">
    <location>
        <begin position="901"/>
        <end position="910"/>
    </location>
</feature>
<name>Q22SW7_TETTS</name>
<feature type="compositionally biased region" description="Low complexity" evidence="1">
    <location>
        <begin position="358"/>
        <end position="371"/>
    </location>
</feature>
<feature type="compositionally biased region" description="Low complexity" evidence="1">
    <location>
        <begin position="1310"/>
        <end position="1333"/>
    </location>
</feature>
<feature type="compositionally biased region" description="Polar residues" evidence="1">
    <location>
        <begin position="1190"/>
        <end position="1204"/>
    </location>
</feature>
<protein>
    <submittedName>
        <fullName evidence="2">Uncharacterized protein</fullName>
    </submittedName>
</protein>
<evidence type="ECO:0000313" key="3">
    <source>
        <dbReference type="Proteomes" id="UP000009168"/>
    </source>
</evidence>